<reference evidence="2 3" key="1">
    <citation type="journal article" date="2019" name="Sci. Rep.">
        <title>Orb-weaving spider Araneus ventricosus genome elucidates the spidroin gene catalogue.</title>
        <authorList>
            <person name="Kono N."/>
            <person name="Nakamura H."/>
            <person name="Ohtoshi R."/>
            <person name="Moran D.A.P."/>
            <person name="Shinohara A."/>
            <person name="Yoshida Y."/>
            <person name="Fujiwara M."/>
            <person name="Mori M."/>
            <person name="Tomita M."/>
            <person name="Arakawa K."/>
        </authorList>
    </citation>
    <scope>NUCLEOTIDE SEQUENCE [LARGE SCALE GENOMIC DNA]</scope>
</reference>
<dbReference type="EMBL" id="BGPR01071801">
    <property type="protein sequence ID" value="GBO44889.1"/>
    <property type="molecule type" value="Genomic_DNA"/>
</dbReference>
<organism evidence="2 3">
    <name type="scientific">Araneus ventricosus</name>
    <name type="common">Orbweaver spider</name>
    <name type="synonym">Epeira ventricosa</name>
    <dbReference type="NCBI Taxonomy" id="182803"/>
    <lineage>
        <taxon>Eukaryota</taxon>
        <taxon>Metazoa</taxon>
        <taxon>Ecdysozoa</taxon>
        <taxon>Arthropoda</taxon>
        <taxon>Chelicerata</taxon>
        <taxon>Arachnida</taxon>
        <taxon>Araneae</taxon>
        <taxon>Araneomorphae</taxon>
        <taxon>Entelegynae</taxon>
        <taxon>Araneoidea</taxon>
        <taxon>Araneidae</taxon>
        <taxon>Araneus</taxon>
    </lineage>
</organism>
<keyword evidence="3" id="KW-1185">Reference proteome</keyword>
<feature type="chain" id="PRO_5021333535" evidence="1">
    <location>
        <begin position="16"/>
        <end position="127"/>
    </location>
</feature>
<dbReference type="Proteomes" id="UP000499080">
    <property type="component" value="Unassembled WGS sequence"/>
</dbReference>
<gene>
    <name evidence="2" type="ORF">AVEN_258225_1</name>
</gene>
<sequence>MFVVLMVQMMTLKLGSWSCAPGSGSSGFIKGMRPESSEPAVKSRNDINKVFVHSGWKEDFEDSGLAPSSQDISNFLVRRPEVIPAASTVWRRGSITACRQTSSIWMRRGDLVVCQLVSSVQASLKCE</sequence>
<evidence type="ECO:0000313" key="2">
    <source>
        <dbReference type="EMBL" id="GBO44889.1"/>
    </source>
</evidence>
<dbReference type="AlphaFoldDB" id="A0A4Y2X5W9"/>
<feature type="signal peptide" evidence="1">
    <location>
        <begin position="1"/>
        <end position="15"/>
    </location>
</feature>
<protein>
    <submittedName>
        <fullName evidence="2">Uncharacterized protein</fullName>
    </submittedName>
</protein>
<keyword evidence="1" id="KW-0732">Signal</keyword>
<evidence type="ECO:0000256" key="1">
    <source>
        <dbReference type="SAM" id="SignalP"/>
    </source>
</evidence>
<proteinExistence type="predicted"/>
<accession>A0A4Y2X5W9</accession>
<name>A0A4Y2X5W9_ARAVE</name>
<comment type="caution">
    <text evidence="2">The sequence shown here is derived from an EMBL/GenBank/DDBJ whole genome shotgun (WGS) entry which is preliminary data.</text>
</comment>
<evidence type="ECO:0000313" key="3">
    <source>
        <dbReference type="Proteomes" id="UP000499080"/>
    </source>
</evidence>